<keyword evidence="3" id="KW-0862">Zinc</keyword>
<comment type="caution">
    <text evidence="4">The sequence shown here is derived from an EMBL/GenBank/DDBJ whole genome shotgun (WGS) entry which is preliminary data.</text>
</comment>
<dbReference type="InterPro" id="IPR017907">
    <property type="entry name" value="Znf_RING_CS"/>
</dbReference>
<evidence type="ECO:0000256" key="1">
    <source>
        <dbReference type="ARBA" id="ARBA00022723"/>
    </source>
</evidence>
<dbReference type="GO" id="GO:0008270">
    <property type="term" value="F:zinc ion binding"/>
    <property type="evidence" value="ECO:0007669"/>
    <property type="project" value="UniProtKB-KW"/>
</dbReference>
<evidence type="ECO:0008006" key="6">
    <source>
        <dbReference type="Google" id="ProtNLM"/>
    </source>
</evidence>
<keyword evidence="1" id="KW-0479">Metal-binding</keyword>
<keyword evidence="5" id="KW-1185">Reference proteome</keyword>
<protein>
    <recommendedName>
        <fullName evidence="6">RING-type domain-containing protein</fullName>
    </recommendedName>
</protein>
<dbReference type="AlphaFoldDB" id="A0AA40ELH6"/>
<dbReference type="SUPFAM" id="SSF57850">
    <property type="entry name" value="RING/U-box"/>
    <property type="match status" value="1"/>
</dbReference>
<keyword evidence="2" id="KW-0863">Zinc-finger</keyword>
<sequence length="432" mass="47539">MSGLDLLGAAFLALAANRLESSKGHQPHEKVTPAIYHRTVRILKRHQETGYNAKRDHQLEGEARRFSVQKKKDIGYTLYTTHRFGDIAVGISVGSDSLEHFPSFVTFLGETGKNPIISMLLASQRCVKHHSLHSLHLAPGTVGNPVPTTDDVQTYLDLAICASKVPILLPKALEDDCRPAWGGLVQAKSVKGGMQRQYMVAHFPKLLYTFSDVVVFVMREARRMESIAAELFILWAEKTMDKSLPQAGKPHIIIVINPVDIDVEESDWNTDVATNWHLEVLDNTGIWDDSPLGQMAERITAESGPHLDSIGGLLRYFYSSVTMQVGELYRIIEIATAQSHREKSKLGIAVSADRIRPLFTAASHQFANSMDEPFDLLAEAASYKFCLFCACQNSPGHALPCGHVLCATCVETSHDGSADGGLKSRPSRPVLG</sequence>
<dbReference type="PROSITE" id="PS00518">
    <property type="entry name" value="ZF_RING_1"/>
    <property type="match status" value="1"/>
</dbReference>
<name>A0AA40ELH6_9PEZI</name>
<evidence type="ECO:0000313" key="4">
    <source>
        <dbReference type="EMBL" id="KAK0741546.1"/>
    </source>
</evidence>
<dbReference type="Proteomes" id="UP001172155">
    <property type="component" value="Unassembled WGS sequence"/>
</dbReference>
<evidence type="ECO:0000313" key="5">
    <source>
        <dbReference type="Proteomes" id="UP001172155"/>
    </source>
</evidence>
<evidence type="ECO:0000256" key="2">
    <source>
        <dbReference type="ARBA" id="ARBA00022771"/>
    </source>
</evidence>
<reference evidence="4" key="1">
    <citation type="submission" date="2023-06" db="EMBL/GenBank/DDBJ databases">
        <title>Genome-scale phylogeny and comparative genomics of the fungal order Sordariales.</title>
        <authorList>
            <consortium name="Lawrence Berkeley National Laboratory"/>
            <person name="Hensen N."/>
            <person name="Bonometti L."/>
            <person name="Westerberg I."/>
            <person name="Brannstrom I.O."/>
            <person name="Guillou S."/>
            <person name="Cros-Aarteil S."/>
            <person name="Calhoun S."/>
            <person name="Haridas S."/>
            <person name="Kuo A."/>
            <person name="Mondo S."/>
            <person name="Pangilinan J."/>
            <person name="Riley R."/>
            <person name="LaButti K."/>
            <person name="Andreopoulos B."/>
            <person name="Lipzen A."/>
            <person name="Chen C."/>
            <person name="Yanf M."/>
            <person name="Daum C."/>
            <person name="Ng V."/>
            <person name="Clum A."/>
            <person name="Steindorff A."/>
            <person name="Ohm R."/>
            <person name="Martin F."/>
            <person name="Silar P."/>
            <person name="Natvig D."/>
            <person name="Lalanne C."/>
            <person name="Gautier V."/>
            <person name="Ament-velasquez S.L."/>
            <person name="Kruys A."/>
            <person name="Hutchinson M.I."/>
            <person name="Powell A.J."/>
            <person name="Barry K."/>
            <person name="Miller A.N."/>
            <person name="Grigoriev I.V."/>
            <person name="Debuchy R."/>
            <person name="Gladieux P."/>
            <person name="Thoren M.H."/>
            <person name="Johannesson H."/>
        </authorList>
    </citation>
    <scope>NUCLEOTIDE SEQUENCE</scope>
    <source>
        <strain evidence="4">SMH3187-1</strain>
    </source>
</reference>
<gene>
    <name evidence="4" type="ORF">B0T18DRAFT_394125</name>
</gene>
<evidence type="ECO:0000256" key="3">
    <source>
        <dbReference type="ARBA" id="ARBA00022833"/>
    </source>
</evidence>
<proteinExistence type="predicted"/>
<organism evidence="4 5">
    <name type="scientific">Schizothecium vesticola</name>
    <dbReference type="NCBI Taxonomy" id="314040"/>
    <lineage>
        <taxon>Eukaryota</taxon>
        <taxon>Fungi</taxon>
        <taxon>Dikarya</taxon>
        <taxon>Ascomycota</taxon>
        <taxon>Pezizomycotina</taxon>
        <taxon>Sordariomycetes</taxon>
        <taxon>Sordariomycetidae</taxon>
        <taxon>Sordariales</taxon>
        <taxon>Schizotheciaceae</taxon>
        <taxon>Schizothecium</taxon>
    </lineage>
</organism>
<dbReference type="EMBL" id="JAUKUD010000006">
    <property type="protein sequence ID" value="KAK0741546.1"/>
    <property type="molecule type" value="Genomic_DNA"/>
</dbReference>
<accession>A0AA40ELH6</accession>